<comment type="subcellular location">
    <subcellularLocation>
        <location evidence="1">Membrane</location>
        <topology evidence="1">Multi-pass membrane protein</topology>
    </subcellularLocation>
</comment>
<evidence type="ECO:0000313" key="6">
    <source>
        <dbReference type="EMBL" id="RHZ49047.1"/>
    </source>
</evidence>
<feature type="transmembrane region" description="Helical" evidence="5">
    <location>
        <begin position="32"/>
        <end position="51"/>
    </location>
</feature>
<keyword evidence="4 5" id="KW-0472">Membrane</keyword>
<dbReference type="InterPro" id="IPR050360">
    <property type="entry name" value="MFS_Sugar_Transporters"/>
</dbReference>
<evidence type="ECO:0000256" key="1">
    <source>
        <dbReference type="ARBA" id="ARBA00004141"/>
    </source>
</evidence>
<dbReference type="Proteomes" id="UP000215305">
    <property type="component" value="Unassembled WGS sequence"/>
</dbReference>
<evidence type="ECO:0008006" key="8">
    <source>
        <dbReference type="Google" id="ProtNLM"/>
    </source>
</evidence>
<dbReference type="PANTHER" id="PTHR48022">
    <property type="entry name" value="PLASTIDIC GLUCOSE TRANSPORTER 4"/>
    <property type="match status" value="1"/>
</dbReference>
<evidence type="ECO:0000256" key="4">
    <source>
        <dbReference type="ARBA" id="ARBA00023136"/>
    </source>
</evidence>
<name>A0A397GF07_ASPTH</name>
<evidence type="ECO:0000313" key="7">
    <source>
        <dbReference type="Proteomes" id="UP000215305"/>
    </source>
</evidence>
<dbReference type="InterPro" id="IPR036259">
    <property type="entry name" value="MFS_trans_sf"/>
</dbReference>
<keyword evidence="2 5" id="KW-0812">Transmembrane</keyword>
<dbReference type="PANTHER" id="PTHR48022:SF64">
    <property type="entry name" value="MAJOR FACILITATOR SUPERFAMILY (MFS) PROFILE DOMAIN-CONTAINING PROTEIN"/>
    <property type="match status" value="1"/>
</dbReference>
<dbReference type="Gene3D" id="1.20.1250.20">
    <property type="entry name" value="MFS general substrate transporter like domains"/>
    <property type="match status" value="1"/>
</dbReference>
<evidence type="ECO:0000256" key="2">
    <source>
        <dbReference type="ARBA" id="ARBA00022692"/>
    </source>
</evidence>
<proteinExistence type="predicted"/>
<dbReference type="AlphaFoldDB" id="A0A397GF07"/>
<dbReference type="GeneID" id="38126967"/>
<keyword evidence="7" id="KW-1185">Reference proteome</keyword>
<dbReference type="SUPFAM" id="SSF103473">
    <property type="entry name" value="MFS general substrate transporter"/>
    <property type="match status" value="1"/>
</dbReference>
<gene>
    <name evidence="6" type="ORF">CDV56_104993</name>
</gene>
<comment type="caution">
    <text evidence="6">The sequence shown here is derived from an EMBL/GenBank/DDBJ whole genome shotgun (WGS) entry which is preliminary data.</text>
</comment>
<dbReference type="RefSeq" id="XP_026612200.1">
    <property type="nucleotide sequence ID" value="XM_026758612.1"/>
</dbReference>
<dbReference type="InterPro" id="IPR005828">
    <property type="entry name" value="MFS_sugar_transport-like"/>
</dbReference>
<dbReference type="GO" id="GO:0005351">
    <property type="term" value="F:carbohydrate:proton symporter activity"/>
    <property type="evidence" value="ECO:0007669"/>
    <property type="project" value="TreeGrafter"/>
</dbReference>
<keyword evidence="3 5" id="KW-1133">Transmembrane helix</keyword>
<organism evidence="6 7">
    <name type="scientific">Aspergillus thermomutatus</name>
    <name type="common">Neosartorya pseudofischeri</name>
    <dbReference type="NCBI Taxonomy" id="41047"/>
    <lineage>
        <taxon>Eukaryota</taxon>
        <taxon>Fungi</taxon>
        <taxon>Dikarya</taxon>
        <taxon>Ascomycota</taxon>
        <taxon>Pezizomycotina</taxon>
        <taxon>Eurotiomycetes</taxon>
        <taxon>Eurotiomycetidae</taxon>
        <taxon>Eurotiales</taxon>
        <taxon>Aspergillaceae</taxon>
        <taxon>Aspergillus</taxon>
        <taxon>Aspergillus subgen. Fumigati</taxon>
    </lineage>
</organism>
<dbReference type="GO" id="GO:0016020">
    <property type="term" value="C:membrane"/>
    <property type="evidence" value="ECO:0007669"/>
    <property type="project" value="UniProtKB-SubCell"/>
</dbReference>
<feature type="transmembrane region" description="Helical" evidence="5">
    <location>
        <begin position="6"/>
        <end position="25"/>
    </location>
</feature>
<protein>
    <recommendedName>
        <fullName evidence="8">Major facilitator superfamily (MFS) profile domain-containing protein</fullName>
    </recommendedName>
</protein>
<reference evidence="6" key="1">
    <citation type="submission" date="2018-08" db="EMBL/GenBank/DDBJ databases">
        <title>Draft genome sequence of azole-resistant Aspergillus thermomutatus (Neosartorya pseudofischeri) strain HMR AF 39, isolated from a human nasal aspirate.</title>
        <authorList>
            <person name="Parent-Michaud M."/>
            <person name="Dufresne P.J."/>
            <person name="Fournier E."/>
            <person name="Martineau C."/>
            <person name="Moreira S."/>
            <person name="Perkins V."/>
            <person name="De Repentigny L."/>
            <person name="Dufresne S.F."/>
        </authorList>
    </citation>
    <scope>NUCLEOTIDE SEQUENCE [LARGE SCALE GENOMIC DNA]</scope>
    <source>
        <strain evidence="6">HMR AF 39</strain>
    </source>
</reference>
<evidence type="ECO:0000256" key="5">
    <source>
        <dbReference type="SAM" id="Phobius"/>
    </source>
</evidence>
<dbReference type="Pfam" id="PF00083">
    <property type="entry name" value="Sugar_tr"/>
    <property type="match status" value="1"/>
</dbReference>
<accession>A0A397GF07</accession>
<sequence length="138" mass="15495">MIIINSFFTCICWIPLVVAYPLETVTTKQRSIYFAITLLTINVTAFVTSYLTPVGIADIGWRYYMPTAVWNAIMVIIIYFTFIETKGLTLEEIATLFDGDEDFVNSAIAVSHDMGLKRGEFVVHDEVAAPNIACEKQV</sequence>
<dbReference type="EMBL" id="NKHU02000186">
    <property type="protein sequence ID" value="RHZ49047.1"/>
    <property type="molecule type" value="Genomic_DNA"/>
</dbReference>
<dbReference type="OrthoDB" id="4358694at2759"/>
<dbReference type="VEuPathDB" id="FungiDB:CDV56_104993"/>
<evidence type="ECO:0000256" key="3">
    <source>
        <dbReference type="ARBA" id="ARBA00022989"/>
    </source>
</evidence>
<feature type="transmembrane region" description="Helical" evidence="5">
    <location>
        <begin position="63"/>
        <end position="82"/>
    </location>
</feature>